<comment type="caution">
    <text evidence="2">The sequence shown here is derived from an EMBL/GenBank/DDBJ whole genome shotgun (WGS) entry which is preliminary data.</text>
</comment>
<dbReference type="Proteomes" id="UP001219525">
    <property type="component" value="Unassembled WGS sequence"/>
</dbReference>
<feature type="transmembrane region" description="Helical" evidence="1">
    <location>
        <begin position="111"/>
        <end position="134"/>
    </location>
</feature>
<feature type="transmembrane region" description="Helical" evidence="1">
    <location>
        <begin position="73"/>
        <end position="91"/>
    </location>
</feature>
<name>A0AAD6VM86_9AGAR</name>
<sequence>MHSYKSHSDNTSPHDEDSTDSLLNSAISLLGMSHKGRSGWQDIHVNCDYNGAAAPKRSWFTTSKAYKLRLSSLILHSALVAMHLALVGIWARGIEHRFTVALENEKVASFIITATSTAFGTIYSAILVFVTQALSRRQSLQMDQVLTATHDNAAAWAGIGAALLHLWYQKAVRASTSRTLTATLYLMTISGLHITISSLFSLVTFNSSRSFVAATRGLPAFNGTLTTSDAAIDMSIYAFGSLYFLPTILDGTTSLGLQDGSLYDVLDITGNVMPGNATVNASGFNITCGSVPEEDRSTFEYSNNGEWANLNYAIPSTRKAIHSDQNAIPDPYLEPGIISAISTAYNWDGSSDWDYSIILYSTIPIVDSSGKSESWVDVSPPMNTSVSSVQLLQCSLTLVRQLATIDAQSQKIQTITPSFRKNCSTWLPYTAPYSNVTTNGNQLIDQWAAWYNVMPQSDLMFDYNEDATPQFISVADMYLIQRLNLPAANHSDTKNLTLHDLENALSTLVASMFWTLGHIPPTHRPPSGPDGIFFNPDNGTSLNSLADIPPPPILLPGKGEVVEIFAEARVELNIIAVSAGLAASMILMMLALTSLLSQRGQDEDDDLPLDGTGILHAIWLYRNHPELETLLEQVERPTDENLRAAGMVKTRLLGKRVCKDE</sequence>
<feature type="transmembrane region" description="Helical" evidence="1">
    <location>
        <begin position="572"/>
        <end position="592"/>
    </location>
</feature>
<gene>
    <name evidence="2" type="ORF">GGX14DRAFT_542323</name>
</gene>
<keyword evidence="1" id="KW-0472">Membrane</keyword>
<dbReference type="AlphaFoldDB" id="A0AAD6VM86"/>
<keyword evidence="1" id="KW-0812">Transmembrane</keyword>
<keyword evidence="1" id="KW-1133">Transmembrane helix</keyword>
<evidence type="ECO:0000313" key="3">
    <source>
        <dbReference type="Proteomes" id="UP001219525"/>
    </source>
</evidence>
<protein>
    <submittedName>
        <fullName evidence="2">Uncharacterized protein</fullName>
    </submittedName>
</protein>
<keyword evidence="3" id="KW-1185">Reference proteome</keyword>
<feature type="transmembrane region" description="Helical" evidence="1">
    <location>
        <begin position="183"/>
        <end position="205"/>
    </location>
</feature>
<reference evidence="2" key="1">
    <citation type="submission" date="2023-03" db="EMBL/GenBank/DDBJ databases">
        <title>Massive genome expansion in bonnet fungi (Mycena s.s.) driven by repeated elements and novel gene families across ecological guilds.</title>
        <authorList>
            <consortium name="Lawrence Berkeley National Laboratory"/>
            <person name="Harder C.B."/>
            <person name="Miyauchi S."/>
            <person name="Viragh M."/>
            <person name="Kuo A."/>
            <person name="Thoen E."/>
            <person name="Andreopoulos B."/>
            <person name="Lu D."/>
            <person name="Skrede I."/>
            <person name="Drula E."/>
            <person name="Henrissat B."/>
            <person name="Morin E."/>
            <person name="Kohler A."/>
            <person name="Barry K."/>
            <person name="LaButti K."/>
            <person name="Morin E."/>
            <person name="Salamov A."/>
            <person name="Lipzen A."/>
            <person name="Mereny Z."/>
            <person name="Hegedus B."/>
            <person name="Baldrian P."/>
            <person name="Stursova M."/>
            <person name="Weitz H."/>
            <person name="Taylor A."/>
            <person name="Grigoriev I.V."/>
            <person name="Nagy L.G."/>
            <person name="Martin F."/>
            <person name="Kauserud H."/>
        </authorList>
    </citation>
    <scope>NUCLEOTIDE SEQUENCE</scope>
    <source>
        <strain evidence="2">9144</strain>
    </source>
</reference>
<accession>A0AAD6VM86</accession>
<dbReference type="EMBL" id="JARJCW010000020">
    <property type="protein sequence ID" value="KAJ7214079.1"/>
    <property type="molecule type" value="Genomic_DNA"/>
</dbReference>
<evidence type="ECO:0000313" key="2">
    <source>
        <dbReference type="EMBL" id="KAJ7214079.1"/>
    </source>
</evidence>
<proteinExistence type="predicted"/>
<evidence type="ECO:0000256" key="1">
    <source>
        <dbReference type="SAM" id="Phobius"/>
    </source>
</evidence>
<organism evidence="2 3">
    <name type="scientific">Mycena pura</name>
    <dbReference type="NCBI Taxonomy" id="153505"/>
    <lineage>
        <taxon>Eukaryota</taxon>
        <taxon>Fungi</taxon>
        <taxon>Dikarya</taxon>
        <taxon>Basidiomycota</taxon>
        <taxon>Agaricomycotina</taxon>
        <taxon>Agaricomycetes</taxon>
        <taxon>Agaricomycetidae</taxon>
        <taxon>Agaricales</taxon>
        <taxon>Marasmiineae</taxon>
        <taxon>Mycenaceae</taxon>
        <taxon>Mycena</taxon>
    </lineage>
</organism>